<sequence length="58" mass="6903">MFYRNIIHISNVQNIYHTMFYMHTIYNFSTHTHHTNEAATKSFLTIRAMDATKGNDDH</sequence>
<evidence type="ECO:0000313" key="1">
    <source>
        <dbReference type="EMBL" id="KOF77134.1"/>
    </source>
</evidence>
<dbReference type="EMBL" id="KQ421549">
    <property type="protein sequence ID" value="KOF77134.1"/>
    <property type="molecule type" value="Genomic_DNA"/>
</dbReference>
<gene>
    <name evidence="1" type="ORF">OCBIM_22032466mg</name>
</gene>
<proteinExistence type="predicted"/>
<accession>A0A0L8GJV6</accession>
<organism evidence="1">
    <name type="scientific">Octopus bimaculoides</name>
    <name type="common">California two-spotted octopus</name>
    <dbReference type="NCBI Taxonomy" id="37653"/>
    <lineage>
        <taxon>Eukaryota</taxon>
        <taxon>Metazoa</taxon>
        <taxon>Spiralia</taxon>
        <taxon>Lophotrochozoa</taxon>
        <taxon>Mollusca</taxon>
        <taxon>Cephalopoda</taxon>
        <taxon>Coleoidea</taxon>
        <taxon>Octopodiformes</taxon>
        <taxon>Octopoda</taxon>
        <taxon>Incirrata</taxon>
        <taxon>Octopodidae</taxon>
        <taxon>Octopus</taxon>
    </lineage>
</organism>
<protein>
    <submittedName>
        <fullName evidence="1">Uncharacterized protein</fullName>
    </submittedName>
</protein>
<dbReference type="AlphaFoldDB" id="A0A0L8GJV6"/>
<reference evidence="1" key="1">
    <citation type="submission" date="2015-07" db="EMBL/GenBank/DDBJ databases">
        <title>MeaNS - Measles Nucleotide Surveillance Program.</title>
        <authorList>
            <person name="Tran T."/>
            <person name="Druce J."/>
        </authorList>
    </citation>
    <scope>NUCLEOTIDE SEQUENCE</scope>
    <source>
        <strain evidence="1">UCB-OBI-ISO-001</strain>
        <tissue evidence="1">Gonad</tissue>
    </source>
</reference>
<name>A0A0L8GJV6_OCTBM</name>